<dbReference type="GO" id="GO:0032389">
    <property type="term" value="C:MutLalpha complex"/>
    <property type="evidence" value="ECO:0007669"/>
    <property type="project" value="TreeGrafter"/>
</dbReference>
<dbReference type="Pfam" id="PF01119">
    <property type="entry name" value="DNA_mis_repair"/>
    <property type="match status" value="1"/>
</dbReference>
<feature type="compositionally biased region" description="Polar residues" evidence="11">
    <location>
        <begin position="695"/>
        <end position="722"/>
    </location>
</feature>
<dbReference type="SUPFAM" id="SSF118116">
    <property type="entry name" value="DNA mismatch repair protein MutL"/>
    <property type="match status" value="1"/>
</dbReference>
<dbReference type="InterPro" id="IPR020568">
    <property type="entry name" value="Ribosomal_Su5_D2-typ_SF"/>
</dbReference>
<dbReference type="InterPro" id="IPR022652">
    <property type="entry name" value="Znf_XPA_CS"/>
</dbReference>
<dbReference type="InterPro" id="IPR013507">
    <property type="entry name" value="DNA_mismatch_S5_2-like"/>
</dbReference>
<evidence type="ECO:0000256" key="2">
    <source>
        <dbReference type="ARBA" id="ARBA00005548"/>
    </source>
</evidence>
<reference evidence="15" key="1">
    <citation type="submission" date="2022-11" db="UniProtKB">
        <authorList>
            <consortium name="WormBaseParasite"/>
        </authorList>
    </citation>
    <scope>IDENTIFICATION</scope>
</reference>
<dbReference type="GO" id="GO:0005524">
    <property type="term" value="F:ATP binding"/>
    <property type="evidence" value="ECO:0007669"/>
    <property type="project" value="InterPro"/>
</dbReference>
<dbReference type="GO" id="GO:0006289">
    <property type="term" value="P:nucleotide-excision repair"/>
    <property type="evidence" value="ECO:0007669"/>
    <property type="project" value="InterPro"/>
</dbReference>
<dbReference type="InterPro" id="IPR037129">
    <property type="entry name" value="XPA_sf"/>
</dbReference>
<dbReference type="InterPro" id="IPR009061">
    <property type="entry name" value="DNA-bd_dom_put_sf"/>
</dbReference>
<dbReference type="InterPro" id="IPR000465">
    <property type="entry name" value="XPA/RAD14"/>
</dbReference>
<dbReference type="Gene3D" id="3.30.1370.100">
    <property type="entry name" value="MutL, C-terminal domain, regulatory subdomain"/>
    <property type="match status" value="1"/>
</dbReference>
<dbReference type="Gene3D" id="3.30.1540.20">
    <property type="entry name" value="MutL, C-terminal domain, dimerisation subdomain"/>
    <property type="match status" value="1"/>
</dbReference>
<dbReference type="SMART" id="SM01340">
    <property type="entry name" value="DNA_mis_repair"/>
    <property type="match status" value="1"/>
</dbReference>
<keyword evidence="4" id="KW-0479">Metal-binding</keyword>
<comment type="similarity">
    <text evidence="3">Belongs to the DNA mismatch repair MutL/HexB family.</text>
</comment>
<dbReference type="CDD" id="cd03484">
    <property type="entry name" value="MutL_Trans_hPMS_2_like"/>
    <property type="match status" value="1"/>
</dbReference>
<dbReference type="AlphaFoldDB" id="A0A915Q5Z2"/>
<dbReference type="SMART" id="SM00853">
    <property type="entry name" value="MutL_C"/>
    <property type="match status" value="1"/>
</dbReference>
<dbReference type="Pfam" id="PF13589">
    <property type="entry name" value="HATPase_c_3"/>
    <property type="match status" value="1"/>
</dbReference>
<dbReference type="SUPFAM" id="SSF54211">
    <property type="entry name" value="Ribosomal protein S5 domain 2-like"/>
    <property type="match status" value="1"/>
</dbReference>
<dbReference type="WBParaSite" id="sdigi.contig86.g3970.t1">
    <property type="protein sequence ID" value="sdigi.contig86.g3970.t1"/>
    <property type="gene ID" value="sdigi.contig86.g3970"/>
</dbReference>
<evidence type="ECO:0000256" key="9">
    <source>
        <dbReference type="ARBA" id="ARBA00023204"/>
    </source>
</evidence>
<keyword evidence="9" id="KW-0234">DNA repair</keyword>
<dbReference type="SUPFAM" id="SSF55874">
    <property type="entry name" value="ATPase domain of HSP90 chaperone/DNA topoisomerase II/histidine kinase"/>
    <property type="match status" value="1"/>
</dbReference>
<evidence type="ECO:0000256" key="8">
    <source>
        <dbReference type="ARBA" id="ARBA00023125"/>
    </source>
</evidence>
<comment type="similarity">
    <text evidence="2">Belongs to the XPA family.</text>
</comment>
<protein>
    <submittedName>
        <fullName evidence="15">MutL C-terminal dimerisation domain-containing protein</fullName>
    </submittedName>
</protein>
<evidence type="ECO:0000256" key="11">
    <source>
        <dbReference type="SAM" id="MobiDB-lite"/>
    </source>
</evidence>
<proteinExistence type="inferred from homology"/>
<dbReference type="GO" id="GO:0140664">
    <property type="term" value="F:ATP-dependent DNA damage sensor activity"/>
    <property type="evidence" value="ECO:0007669"/>
    <property type="project" value="InterPro"/>
</dbReference>
<dbReference type="InterPro" id="IPR036890">
    <property type="entry name" value="HATPase_C_sf"/>
</dbReference>
<keyword evidence="7" id="KW-0862">Zinc</keyword>
<dbReference type="Proteomes" id="UP000887581">
    <property type="component" value="Unplaced"/>
</dbReference>
<feature type="region of interest" description="Disordered" evidence="11">
    <location>
        <begin position="695"/>
        <end position="759"/>
    </location>
</feature>
<keyword evidence="14" id="KW-1185">Reference proteome</keyword>
<dbReference type="InterPro" id="IPR038973">
    <property type="entry name" value="MutL/Mlh/Pms-like"/>
</dbReference>
<dbReference type="PROSITE" id="PS00058">
    <property type="entry name" value="DNA_MISMATCH_REPAIR_1"/>
    <property type="match status" value="1"/>
</dbReference>
<dbReference type="SUPFAM" id="SSF46955">
    <property type="entry name" value="Putative DNA-binding domain"/>
    <property type="match status" value="1"/>
</dbReference>
<evidence type="ECO:0000259" key="12">
    <source>
        <dbReference type="SMART" id="SM00853"/>
    </source>
</evidence>
<keyword evidence="6" id="KW-0863">Zinc-finger</keyword>
<dbReference type="Gene3D" id="3.30.230.10">
    <property type="match status" value="1"/>
</dbReference>
<evidence type="ECO:0000256" key="1">
    <source>
        <dbReference type="ARBA" id="ARBA00004123"/>
    </source>
</evidence>
<dbReference type="Pfam" id="PF01286">
    <property type="entry name" value="XPA_N"/>
    <property type="match status" value="1"/>
</dbReference>
<dbReference type="GO" id="GO:0006298">
    <property type="term" value="P:mismatch repair"/>
    <property type="evidence" value="ECO:0007669"/>
    <property type="project" value="InterPro"/>
</dbReference>
<evidence type="ECO:0000256" key="10">
    <source>
        <dbReference type="ARBA" id="ARBA00023242"/>
    </source>
</evidence>
<comment type="subcellular location">
    <subcellularLocation>
        <location evidence="1">Nucleus</location>
    </subcellularLocation>
</comment>
<dbReference type="GO" id="GO:0030983">
    <property type="term" value="F:mismatched DNA binding"/>
    <property type="evidence" value="ECO:0007669"/>
    <property type="project" value="InterPro"/>
</dbReference>
<feature type="domain" description="DNA mismatch repair protein S5" evidence="13">
    <location>
        <begin position="526"/>
        <end position="663"/>
    </location>
</feature>
<dbReference type="Gene3D" id="3.90.530.10">
    <property type="entry name" value="XPA C-terminal domain"/>
    <property type="match status" value="1"/>
</dbReference>
<evidence type="ECO:0000256" key="3">
    <source>
        <dbReference type="ARBA" id="ARBA00006082"/>
    </source>
</evidence>
<dbReference type="GO" id="GO:0008270">
    <property type="term" value="F:zinc ion binding"/>
    <property type="evidence" value="ECO:0007669"/>
    <property type="project" value="UniProtKB-KW"/>
</dbReference>
<dbReference type="FunFam" id="3.30.1370.100:FF:000001">
    <property type="entry name" value="Mismatch repair endonuclease pms1, putative"/>
    <property type="match status" value="1"/>
</dbReference>
<sequence length="1117" mass="126383">MKRQRIEGHINNGDGYIPYVEKLYRKTQGNYEEAGGFMDDDDEYASIRERIAEARQKHADEAASSSSLVPPDNCINCEKPLCDSYLWEKFNYPVCNTCSTENWKVSFLFIIVQKREEGIRLTLLKDIESSNASSKSSVMACACDLPLAPLKDDKGAHKLISRTEAKNQYLLKDCDLDMRKPILRFISKKNPHNPRYGDMKLYLKAQLEQRCLDVYGSKEEFEKTKETRTAQKETRLEKRFEKKIREMRQQVHGSRHFKPGYGKAHDHVYGDETYDSDKNEYWKICKILDMKFLFKLYSFGAMEDAAKAVIHAKIHAVSSDVQRRICTGQVIITLAGACKELIDNSLDAEAKTVEVRVKKMGFETVEVVDDGIGIHSTNFDALCKPHSTSKLSNFSDFNQLTTFGFRGEALSSLCAVSSVTITTRHADEIMATKLLFDHDGSIKSHEKCARPVGTTISFSNLFETLPVRRKEFERTIKKAFTKLLNTVQSFALSRTDVRFVVNSMMDGKQHQALVTPGGNATIKDVIVNLFGARFEKGTILDIIQKEPDESICALYGISDHLKIDDIKITGYVSSCVHGHGRSTADRQFIYFNKRSVDYTKLCRIANEVYQQYNRGQHCMLILFVDVPPESIDVNVSPDKRSVFFERERELFALLRASLLATFAPHLGHVDISNRPSNSNNMSYLESADDSFIHLTQSSNNNESSDVSTEDSQSFLTSKSSGTMKDKPRGPSIDLVNVNETTEASRKRLASRNSSEKLASIQKRPAPNIFEKYAFKVLPYNSKEGGSDNCASGEASDVSFSAIDGREEADLRETSLRTIVEGASKDENIVMVTEKGGDFPDLSEEDDDDVVTTLAKDDQVENCKLAGTVENSNSTLRRIHQTIPFSMSGLKNYMSKRLKTPEVMQNVYNGEGSIDTRTEFRVDNPEIAENELAAYISKKDFESMEILGQFNKGFIIVRLNNDLFIVDQHASDEKYNFERFQKKARIQTQRLICPRVLDLGVVKEAILRDNIDIFNYNGFEFRFDDEEIVGKRALLTAVPVLHSWQFSLSDIDEMLSVLCDFPGMMYRPAKLRKLFASRACRKSVMIGSSLTLPQMEKNCPHGRPTLRHLCALRSEASD</sequence>
<name>A0A915Q5Z2_9BILA</name>
<dbReference type="FunFam" id="3.30.565.10:FF:000017">
    <property type="entry name" value="PMS1 homolog 1, mismatch repair system component"/>
    <property type="match status" value="1"/>
</dbReference>
<dbReference type="InterPro" id="IPR042120">
    <property type="entry name" value="MutL_C_dimsub"/>
</dbReference>
<dbReference type="Pfam" id="PF08676">
    <property type="entry name" value="MutL_C"/>
    <property type="match status" value="1"/>
</dbReference>
<dbReference type="InterPro" id="IPR002099">
    <property type="entry name" value="MutL/Mlh/PMS"/>
</dbReference>
<dbReference type="GO" id="GO:0016887">
    <property type="term" value="F:ATP hydrolysis activity"/>
    <property type="evidence" value="ECO:0007669"/>
    <property type="project" value="InterPro"/>
</dbReference>
<accession>A0A915Q5Z2</accession>
<dbReference type="GO" id="GO:0003684">
    <property type="term" value="F:damaged DNA binding"/>
    <property type="evidence" value="ECO:0007669"/>
    <property type="project" value="InterPro"/>
</dbReference>
<evidence type="ECO:0000256" key="5">
    <source>
        <dbReference type="ARBA" id="ARBA00022763"/>
    </source>
</evidence>
<evidence type="ECO:0000256" key="6">
    <source>
        <dbReference type="ARBA" id="ARBA00022771"/>
    </source>
</evidence>
<evidence type="ECO:0000256" key="7">
    <source>
        <dbReference type="ARBA" id="ARBA00022833"/>
    </source>
</evidence>
<dbReference type="Pfam" id="PF05181">
    <property type="entry name" value="XPA_C"/>
    <property type="match status" value="1"/>
</dbReference>
<dbReference type="NCBIfam" id="TIGR00585">
    <property type="entry name" value="mutl"/>
    <property type="match status" value="1"/>
</dbReference>
<evidence type="ECO:0000256" key="4">
    <source>
        <dbReference type="ARBA" id="ARBA00022723"/>
    </source>
</evidence>
<dbReference type="NCBIfam" id="TIGR00598">
    <property type="entry name" value="rad14"/>
    <property type="match status" value="1"/>
</dbReference>
<evidence type="ECO:0000259" key="13">
    <source>
        <dbReference type="SMART" id="SM01340"/>
    </source>
</evidence>
<dbReference type="CDD" id="cd21076">
    <property type="entry name" value="DBD_XPA"/>
    <property type="match status" value="1"/>
</dbReference>
<evidence type="ECO:0000313" key="15">
    <source>
        <dbReference type="WBParaSite" id="sdigi.contig86.g3970.t1"/>
    </source>
</evidence>
<evidence type="ECO:0000313" key="14">
    <source>
        <dbReference type="Proteomes" id="UP000887581"/>
    </source>
</evidence>
<dbReference type="InterPro" id="IPR014721">
    <property type="entry name" value="Ribsml_uS5_D2-typ_fold_subgr"/>
</dbReference>
<dbReference type="PANTHER" id="PTHR10073">
    <property type="entry name" value="DNA MISMATCH REPAIR PROTEIN MLH, PMS, MUTL"/>
    <property type="match status" value="1"/>
</dbReference>
<keyword evidence="8" id="KW-0238">DNA-binding</keyword>
<organism evidence="14 15">
    <name type="scientific">Setaria digitata</name>
    <dbReference type="NCBI Taxonomy" id="48799"/>
    <lineage>
        <taxon>Eukaryota</taxon>
        <taxon>Metazoa</taxon>
        <taxon>Ecdysozoa</taxon>
        <taxon>Nematoda</taxon>
        <taxon>Chromadorea</taxon>
        <taxon>Rhabditida</taxon>
        <taxon>Spirurina</taxon>
        <taxon>Spiruromorpha</taxon>
        <taxon>Filarioidea</taxon>
        <taxon>Setariidae</taxon>
        <taxon>Setaria</taxon>
    </lineage>
</organism>
<dbReference type="InterPro" id="IPR022656">
    <property type="entry name" value="XPA_C"/>
</dbReference>
<dbReference type="PANTHER" id="PTHR10073:SF52">
    <property type="entry name" value="MISMATCH REPAIR ENDONUCLEASE PMS2"/>
    <property type="match status" value="1"/>
</dbReference>
<keyword evidence="10" id="KW-0539">Nucleus</keyword>
<dbReference type="InterPro" id="IPR014762">
    <property type="entry name" value="DNA_mismatch_repair_CS"/>
</dbReference>
<feature type="domain" description="MutL C-terminal dimerisation" evidence="12">
    <location>
        <begin position="945"/>
        <end position="1089"/>
    </location>
</feature>
<dbReference type="CDD" id="cd16926">
    <property type="entry name" value="HATPase_MutL-MLH-PMS-like"/>
    <property type="match status" value="1"/>
</dbReference>
<dbReference type="InterPro" id="IPR042121">
    <property type="entry name" value="MutL_C_regsub"/>
</dbReference>
<keyword evidence="5" id="KW-0227">DNA damage</keyword>
<dbReference type="Gene3D" id="3.30.565.10">
    <property type="entry name" value="Histidine kinase-like ATPase, C-terminal domain"/>
    <property type="match status" value="1"/>
</dbReference>
<dbReference type="InterPro" id="IPR037198">
    <property type="entry name" value="MutL_C_sf"/>
</dbReference>
<dbReference type="InterPro" id="IPR014790">
    <property type="entry name" value="MutL_C"/>
</dbReference>